<keyword evidence="2" id="KW-1185">Reference proteome</keyword>
<dbReference type="SUPFAM" id="SSF52266">
    <property type="entry name" value="SGNH hydrolase"/>
    <property type="match status" value="1"/>
</dbReference>
<dbReference type="GO" id="GO:0016788">
    <property type="term" value="F:hydrolase activity, acting on ester bonds"/>
    <property type="evidence" value="ECO:0007669"/>
    <property type="project" value="UniProtKB-ARBA"/>
</dbReference>
<sequence>MRRLLKHIGLYILLFLSFATIGDLLVSYRLKSRIHMSRGELHTWRDIYKGTIDAEMAIYGSSRAWVQVDPAILKEGVGKETYNFGVNGFPFPMQLYRHQEYFKHNKHPKQIVLCIDWFSLTRRSDLYNETQFLPYMLFNFEFYNKFKTYEGVNLAKTTIPFYRYLGDVDLYKKLFNESHVYRVKGYRAFDKEFENGKNTSIEIKVYAEVVASFKKFIEELKEEDIGLTLVIAPFYIEGQDRVTNRREHLEVISSISKEYGIPLLDYTQDSLSFDKNLFYNNMHLNKTGAELFSTRLALDLKSIIEDDIK</sequence>
<accession>A0A239BQ30</accession>
<dbReference type="EMBL" id="FZNY01000006">
    <property type="protein sequence ID" value="SNS10187.1"/>
    <property type="molecule type" value="Genomic_DNA"/>
</dbReference>
<dbReference type="RefSeq" id="WP_089372960.1">
    <property type="nucleotide sequence ID" value="NZ_BMEP01000005.1"/>
</dbReference>
<proteinExistence type="predicted"/>
<reference evidence="1 2" key="1">
    <citation type="submission" date="2017-06" db="EMBL/GenBank/DDBJ databases">
        <authorList>
            <person name="Kim H.J."/>
            <person name="Triplett B.A."/>
        </authorList>
    </citation>
    <scope>NUCLEOTIDE SEQUENCE [LARGE SCALE GENOMIC DNA]</scope>
    <source>
        <strain evidence="1 2">DSM 25597</strain>
    </source>
</reference>
<evidence type="ECO:0000313" key="2">
    <source>
        <dbReference type="Proteomes" id="UP000198379"/>
    </source>
</evidence>
<dbReference type="Proteomes" id="UP000198379">
    <property type="component" value="Unassembled WGS sequence"/>
</dbReference>
<dbReference type="AlphaFoldDB" id="A0A239BQ30"/>
<name>A0A239BQ30_9FLAO</name>
<organism evidence="1 2">
    <name type="scientific">Dokdonia pacifica</name>
    <dbReference type="NCBI Taxonomy" id="1627892"/>
    <lineage>
        <taxon>Bacteria</taxon>
        <taxon>Pseudomonadati</taxon>
        <taxon>Bacteroidota</taxon>
        <taxon>Flavobacteriia</taxon>
        <taxon>Flavobacteriales</taxon>
        <taxon>Flavobacteriaceae</taxon>
        <taxon>Dokdonia</taxon>
    </lineage>
</organism>
<protein>
    <submittedName>
        <fullName evidence="1">Uncharacterized protein</fullName>
    </submittedName>
</protein>
<dbReference type="InterPro" id="IPR036514">
    <property type="entry name" value="SGNH_hydro_sf"/>
</dbReference>
<evidence type="ECO:0000313" key="1">
    <source>
        <dbReference type="EMBL" id="SNS10187.1"/>
    </source>
</evidence>
<dbReference type="Gene3D" id="3.40.50.1110">
    <property type="entry name" value="SGNH hydrolase"/>
    <property type="match status" value="1"/>
</dbReference>
<gene>
    <name evidence="1" type="ORF">SAMN06265376_106365</name>
</gene>
<dbReference type="OrthoDB" id="869432at2"/>